<gene>
    <name evidence="4" type="ORF">HHL11_24095</name>
</gene>
<comment type="caution">
    <text evidence="4">The sequence shown here is derived from an EMBL/GenBank/DDBJ whole genome shotgun (WGS) entry which is preliminary data.</text>
</comment>
<sequence length="420" mass="43895">MSRVQQFLRSRRAGDASPARTQQPAAERDATQQGAQWLAGGGDFSNVRLHADADAAHQADAVGASAFAQGQDIYFGAGNFAPGTPAGLQLLTHELGHVQQQASQGAGVQCQPKDQKAGIGASPPEEDFIRDPDNWGAEDGKVLFEQDDAALDGGDEKAIGDLAAKQKQAIYVHVHGYASLEGPAGYNLNLSAHRAVAVKHLLESLLPAGSKVFVFAHGQSKHFGPAGNNRRAGISLMGPVADGGYKPKLNLGLQFDLTPPQLPSGTPGVVVVPAPGLGSTGVLPGGPLAPRITDPAPVTPWLVAPPVITTPRHLMDNAGLLAPSTFHGVSPGTTGNVVEQWDSAYLKYKGLGIPDELKLGPIDLGAGALANKEVTNSIQAYHERNDPTPIEQSNQEVGAHIITSPNLLDLLPKKKKDKAK</sequence>
<keyword evidence="1" id="KW-0472">Membrane</keyword>
<dbReference type="PROSITE" id="PS51123">
    <property type="entry name" value="OMPA_2"/>
    <property type="match status" value="1"/>
</dbReference>
<dbReference type="Gene3D" id="3.30.1330.60">
    <property type="entry name" value="OmpA-like domain"/>
    <property type="match status" value="1"/>
</dbReference>
<name>A0A848HGQ5_9BURK</name>
<dbReference type="EMBL" id="JABBFX010000002">
    <property type="protein sequence ID" value="NML46848.1"/>
    <property type="molecule type" value="Genomic_DNA"/>
</dbReference>
<dbReference type="SUPFAM" id="SSF103088">
    <property type="entry name" value="OmpA-like"/>
    <property type="match status" value="1"/>
</dbReference>
<accession>A0A848HGQ5</accession>
<dbReference type="Pfam" id="PF00691">
    <property type="entry name" value="OmpA"/>
    <property type="match status" value="1"/>
</dbReference>
<organism evidence="4 5">
    <name type="scientific">Ramlibacter agri</name>
    <dbReference type="NCBI Taxonomy" id="2728837"/>
    <lineage>
        <taxon>Bacteria</taxon>
        <taxon>Pseudomonadati</taxon>
        <taxon>Pseudomonadota</taxon>
        <taxon>Betaproteobacteria</taxon>
        <taxon>Burkholderiales</taxon>
        <taxon>Comamonadaceae</taxon>
        <taxon>Ramlibacter</taxon>
    </lineage>
</organism>
<feature type="domain" description="OmpA-like" evidence="3">
    <location>
        <begin position="131"/>
        <end position="240"/>
    </location>
</feature>
<keyword evidence="5" id="KW-1185">Reference proteome</keyword>
<evidence type="ECO:0000256" key="2">
    <source>
        <dbReference type="SAM" id="MobiDB-lite"/>
    </source>
</evidence>
<dbReference type="InterPro" id="IPR025295">
    <property type="entry name" value="eCIS_core_dom"/>
</dbReference>
<dbReference type="InterPro" id="IPR006665">
    <property type="entry name" value="OmpA-like"/>
</dbReference>
<evidence type="ECO:0000259" key="3">
    <source>
        <dbReference type="PROSITE" id="PS51123"/>
    </source>
</evidence>
<dbReference type="InterPro" id="IPR036737">
    <property type="entry name" value="OmpA-like_sf"/>
</dbReference>
<dbReference type="AlphaFoldDB" id="A0A848HGQ5"/>
<dbReference type="Pfam" id="PF13699">
    <property type="entry name" value="eCIS_core"/>
    <property type="match status" value="1"/>
</dbReference>
<dbReference type="Proteomes" id="UP000541185">
    <property type="component" value="Unassembled WGS sequence"/>
</dbReference>
<protein>
    <submittedName>
        <fullName evidence="4">DUF4157 domain-containing protein</fullName>
    </submittedName>
</protein>
<evidence type="ECO:0000313" key="5">
    <source>
        <dbReference type="Proteomes" id="UP000541185"/>
    </source>
</evidence>
<feature type="region of interest" description="Disordered" evidence="2">
    <location>
        <begin position="1"/>
        <end position="42"/>
    </location>
</feature>
<dbReference type="GO" id="GO:0016020">
    <property type="term" value="C:membrane"/>
    <property type="evidence" value="ECO:0007669"/>
    <property type="project" value="UniProtKB-UniRule"/>
</dbReference>
<reference evidence="4 5" key="1">
    <citation type="submission" date="2020-04" db="EMBL/GenBank/DDBJ databases">
        <title>Ramlibacter sp. G-1-2-2 isolated from soil.</title>
        <authorList>
            <person name="Dahal R.H."/>
        </authorList>
    </citation>
    <scope>NUCLEOTIDE SEQUENCE [LARGE SCALE GENOMIC DNA]</scope>
    <source>
        <strain evidence="4 5">G-1-2-2</strain>
    </source>
</reference>
<evidence type="ECO:0000313" key="4">
    <source>
        <dbReference type="EMBL" id="NML46848.1"/>
    </source>
</evidence>
<proteinExistence type="predicted"/>
<dbReference type="RefSeq" id="WP_169421091.1">
    <property type="nucleotide sequence ID" value="NZ_JABBFX010000002.1"/>
</dbReference>
<feature type="region of interest" description="Disordered" evidence="2">
    <location>
        <begin position="103"/>
        <end position="126"/>
    </location>
</feature>
<evidence type="ECO:0000256" key="1">
    <source>
        <dbReference type="PROSITE-ProRule" id="PRU00473"/>
    </source>
</evidence>